<feature type="compositionally biased region" description="Polar residues" evidence="1">
    <location>
        <begin position="371"/>
        <end position="391"/>
    </location>
</feature>
<reference evidence="4" key="1">
    <citation type="submission" date="2018-11" db="EMBL/GenBank/DDBJ databases">
        <authorList>
            <person name="Grassa J C."/>
        </authorList>
    </citation>
    <scope>NUCLEOTIDE SEQUENCE [LARGE SCALE GENOMIC DNA]</scope>
</reference>
<evidence type="ECO:0008006" key="6">
    <source>
        <dbReference type="Google" id="ProtNLM"/>
    </source>
</evidence>
<protein>
    <recommendedName>
        <fullName evidence="6">DUF4283 domain-containing protein</fullName>
    </recommendedName>
</protein>
<organism evidence="4 5">
    <name type="scientific">Cannabis sativa</name>
    <name type="common">Hemp</name>
    <name type="synonym">Marijuana</name>
    <dbReference type="NCBI Taxonomy" id="3483"/>
    <lineage>
        <taxon>Eukaryota</taxon>
        <taxon>Viridiplantae</taxon>
        <taxon>Streptophyta</taxon>
        <taxon>Embryophyta</taxon>
        <taxon>Tracheophyta</taxon>
        <taxon>Spermatophyta</taxon>
        <taxon>Magnoliopsida</taxon>
        <taxon>eudicotyledons</taxon>
        <taxon>Gunneridae</taxon>
        <taxon>Pentapetalae</taxon>
        <taxon>rosids</taxon>
        <taxon>fabids</taxon>
        <taxon>Rosales</taxon>
        <taxon>Cannabaceae</taxon>
        <taxon>Cannabis</taxon>
    </lineage>
</organism>
<name>A0A803Q1I5_CANSA</name>
<dbReference type="PANTHER" id="PTHR31286">
    <property type="entry name" value="GLYCINE-RICH CELL WALL STRUCTURAL PROTEIN 1.8-LIKE"/>
    <property type="match status" value="1"/>
</dbReference>
<evidence type="ECO:0000313" key="5">
    <source>
        <dbReference type="Proteomes" id="UP000596661"/>
    </source>
</evidence>
<feature type="domain" description="Zinc knuckle CX2CX4HX4C" evidence="3">
    <location>
        <begin position="156"/>
        <end position="189"/>
    </location>
</feature>
<evidence type="ECO:0000256" key="1">
    <source>
        <dbReference type="SAM" id="MobiDB-lite"/>
    </source>
</evidence>
<reference evidence="4" key="2">
    <citation type="submission" date="2021-03" db="UniProtKB">
        <authorList>
            <consortium name="EnsemblPlants"/>
        </authorList>
    </citation>
    <scope>IDENTIFICATION</scope>
</reference>
<feature type="domain" description="DUF4283" evidence="2">
    <location>
        <begin position="32"/>
        <end position="110"/>
    </location>
</feature>
<dbReference type="Proteomes" id="UP000596661">
    <property type="component" value="Chromosome 7"/>
</dbReference>
<dbReference type="AlphaFoldDB" id="A0A803Q1I5"/>
<dbReference type="PANTHER" id="PTHR31286:SF180">
    <property type="entry name" value="OS10G0362600 PROTEIN"/>
    <property type="match status" value="1"/>
</dbReference>
<evidence type="ECO:0000259" key="2">
    <source>
        <dbReference type="Pfam" id="PF14111"/>
    </source>
</evidence>
<dbReference type="EnsemblPlants" id="evm.model.07.1152">
    <property type="protein sequence ID" value="cds.evm.model.07.1152"/>
    <property type="gene ID" value="evm.TU.07.1152"/>
</dbReference>
<dbReference type="Gramene" id="evm.model.07.1152">
    <property type="protein sequence ID" value="cds.evm.model.07.1152"/>
    <property type="gene ID" value="evm.TU.07.1152"/>
</dbReference>
<dbReference type="InterPro" id="IPR040256">
    <property type="entry name" value="At4g02000-like"/>
</dbReference>
<feature type="compositionally biased region" description="Polar residues" evidence="1">
    <location>
        <begin position="333"/>
        <end position="343"/>
    </location>
</feature>
<accession>A0A803Q1I5</accession>
<dbReference type="InterPro" id="IPR025558">
    <property type="entry name" value="DUF4283"/>
</dbReference>
<evidence type="ECO:0000313" key="4">
    <source>
        <dbReference type="EnsemblPlants" id="cds.evm.model.07.1152"/>
    </source>
</evidence>
<feature type="region of interest" description="Disordered" evidence="1">
    <location>
        <begin position="480"/>
        <end position="572"/>
    </location>
</feature>
<proteinExistence type="predicted"/>
<dbReference type="InterPro" id="IPR025836">
    <property type="entry name" value="Zn_knuckle_CX2CX4HX4C"/>
</dbReference>
<evidence type="ECO:0000259" key="3">
    <source>
        <dbReference type="Pfam" id="PF14392"/>
    </source>
</evidence>
<dbReference type="EMBL" id="UZAU01000655">
    <property type="status" value="NOT_ANNOTATED_CDS"/>
    <property type="molecule type" value="Genomic_DNA"/>
</dbReference>
<feature type="region of interest" description="Disordered" evidence="1">
    <location>
        <begin position="330"/>
        <end position="397"/>
    </location>
</feature>
<sequence>MADDSVQVTTKDLTCDLNLGEVDRNEEPSRILLGKLYCYSRLGRKAIFGSLNNAWSSLTGWSWKEREDGLLQFTFQMSFDVENVLNKRPWLVCGFLLVLMPWPSWLTPAEVSFDQMPIWVRLKSIPPLYWNKTNLQELAGNVSAVYEPLFLSLFLQRKGIKDFWIQYQYKKLPKICFKCGPLSHDLKYCFKTLTVIKDEKGVFLPMFGSWMDEDAVEKSLFHLPIPKWFNDWISQQQALKDPTARNQLKMQRRWREAEATEWRELRRQMPGKRRHVELVMENRVESGEMVLNCFPAVYLPRTGEITPFENSAEGVVEKVIPVRPLEKMATAHDTPSNTATETTGTEKVRPEDGSVSLSHSEEANNMGAVPSSLTQSKRGSLPGNSNDNLCTPNAPENEPILGDTCKLAVIDKENFTLNYNFKVGLFFNSLLGPQTQPLEWTSGACWARAFGPLTGTITVDKFQRGPTLFNPILDIEDFKCQETEHGPKKRKSNSKEPLAVRDDYPAYSPGSNEGHPPKRKRGRPRKYFESLETPASSPTNRNKSKKLKGWTGVNSKSLKKKSEKTSSKGKGNLYRNLWNTNGIDLAIHLKNNFVIIEKNKEGQSSCIIEEIVQSETQSHLEGGNKANDEEQNSVQDFQFGAMETFPEKSPQSP</sequence>
<feature type="region of interest" description="Disordered" evidence="1">
    <location>
        <begin position="617"/>
        <end position="653"/>
    </location>
</feature>
<dbReference type="Pfam" id="PF14392">
    <property type="entry name" value="zf-CCHC_4"/>
    <property type="match status" value="1"/>
</dbReference>
<keyword evidence="5" id="KW-1185">Reference proteome</keyword>
<dbReference type="Pfam" id="PF14111">
    <property type="entry name" value="DUF4283"/>
    <property type="match status" value="1"/>
</dbReference>